<dbReference type="Proteomes" id="UP000887023">
    <property type="component" value="Chromosome"/>
</dbReference>
<organism evidence="2 3">
    <name type="scientific">Skermania pinensis</name>
    <dbReference type="NCBI Taxonomy" id="39122"/>
    <lineage>
        <taxon>Bacteria</taxon>
        <taxon>Bacillati</taxon>
        <taxon>Actinomycetota</taxon>
        <taxon>Actinomycetes</taxon>
        <taxon>Mycobacteriales</taxon>
        <taxon>Gordoniaceae</taxon>
        <taxon>Skermania</taxon>
    </lineage>
</organism>
<name>A0ABX8SDN1_9ACTN</name>
<feature type="region of interest" description="Disordered" evidence="1">
    <location>
        <begin position="238"/>
        <end position="279"/>
    </location>
</feature>
<gene>
    <name evidence="2" type="ORF">KV203_16375</name>
</gene>
<evidence type="ECO:0000256" key="1">
    <source>
        <dbReference type="SAM" id="MobiDB-lite"/>
    </source>
</evidence>
<keyword evidence="3" id="KW-1185">Reference proteome</keyword>
<evidence type="ECO:0008006" key="4">
    <source>
        <dbReference type="Google" id="ProtNLM"/>
    </source>
</evidence>
<dbReference type="EMBL" id="CP079105">
    <property type="protein sequence ID" value="QXQ15999.1"/>
    <property type="molecule type" value="Genomic_DNA"/>
</dbReference>
<evidence type="ECO:0000313" key="3">
    <source>
        <dbReference type="Proteomes" id="UP000887023"/>
    </source>
</evidence>
<accession>A0ABX8SDN1</accession>
<evidence type="ECO:0000313" key="2">
    <source>
        <dbReference type="EMBL" id="QXQ15999.1"/>
    </source>
</evidence>
<protein>
    <recommendedName>
        <fullName evidence="4">Transposase</fullName>
    </recommendedName>
</protein>
<reference evidence="2" key="1">
    <citation type="submission" date="2021-07" db="EMBL/GenBank/DDBJ databases">
        <title>Candidatus Kaistella beijingensis sp. nov. isolated from a municipal wastewater treatment plant is involved in sludge foaming.</title>
        <authorList>
            <person name="Song Y."/>
            <person name="Liu S.-J."/>
        </authorList>
    </citation>
    <scope>NUCLEOTIDE SEQUENCE</scope>
    <source>
        <strain evidence="2">DSM 43998</strain>
    </source>
</reference>
<sequence>MRLDAVRDELYGGLPSDFVRVRTERARQARAAGDKSLATAIGRLRRPTQVAWAVNLLARERPDDVAALLDLGAALRDAQRQLSATQLRGLSTQRQQVVRAMAAQAGRLAAERGAPLGPGAIRDVGQTLHAALADPAVGDQVRAAVLATGATYDGFGPSGLVVVADPVGDAGEPTPEPPREPDRSAAAQAELAAADAALATARTESAEVAGRAAELGRRLTEIDAAIADLREQLDRAEQERQFVRSAERSASETRRTAERAVEQAERRARSARDALDDLR</sequence>
<proteinExistence type="predicted"/>